<name>A0ABX2A5L1_9MICO</name>
<reference evidence="1 2" key="1">
    <citation type="submission" date="2020-05" db="EMBL/GenBank/DDBJ databases">
        <title>Genomic Encyclopedia of Type Strains, Phase III (KMG-III): the genomes of soil and plant-associated and newly described type strains.</title>
        <authorList>
            <person name="Whitman W."/>
        </authorList>
    </citation>
    <scope>NUCLEOTIDE SEQUENCE [LARGE SCALE GENOMIC DNA]</scope>
    <source>
        <strain evidence="1 2">KCTC 19046</strain>
    </source>
</reference>
<proteinExistence type="predicted"/>
<comment type="caution">
    <text evidence="1">The sequence shown here is derived from an EMBL/GenBank/DDBJ whole genome shotgun (WGS) entry which is preliminary data.</text>
</comment>
<dbReference type="EMBL" id="JABEZU010000003">
    <property type="protein sequence ID" value="NOV98108.1"/>
    <property type="molecule type" value="Genomic_DNA"/>
</dbReference>
<evidence type="ECO:0000313" key="1">
    <source>
        <dbReference type="EMBL" id="NOV98108.1"/>
    </source>
</evidence>
<accession>A0ABX2A5L1</accession>
<organism evidence="1 2">
    <name type="scientific">Isoptericola halotolerans</name>
    <dbReference type="NCBI Taxonomy" id="300560"/>
    <lineage>
        <taxon>Bacteria</taxon>
        <taxon>Bacillati</taxon>
        <taxon>Actinomycetota</taxon>
        <taxon>Actinomycetes</taxon>
        <taxon>Micrococcales</taxon>
        <taxon>Promicromonosporaceae</taxon>
        <taxon>Isoptericola</taxon>
    </lineage>
</organism>
<keyword evidence="2" id="KW-1185">Reference proteome</keyword>
<dbReference type="Gene3D" id="3.40.50.1820">
    <property type="entry name" value="alpha/beta hydrolase"/>
    <property type="match status" value="1"/>
</dbReference>
<evidence type="ECO:0000313" key="2">
    <source>
        <dbReference type="Proteomes" id="UP000757540"/>
    </source>
</evidence>
<dbReference type="RefSeq" id="WP_171784326.1">
    <property type="nucleotide sequence ID" value="NZ_BAAAML010000005.1"/>
</dbReference>
<evidence type="ECO:0008006" key="3">
    <source>
        <dbReference type="Google" id="ProtNLM"/>
    </source>
</evidence>
<dbReference type="InterPro" id="IPR029058">
    <property type="entry name" value="AB_hydrolase_fold"/>
</dbReference>
<gene>
    <name evidence="1" type="ORF">HDG69_002693</name>
</gene>
<sequence length="443" mass="46670">MSTNIPWSVRDTRTGPVPLFILQFDRHGTLTSPRSLTALVEAARDATDVVMISHGWNNDWQAATSRYGRFFDHLEQVASSRPGRRPYRPVYAGVFWPSAALVMPSERGPDIAGPGAGLDQQLSAELAVLEEDLGSEHAGRLQSILTDQDAGRQGLARLADLLAALPAAGEDETHTLVPAEDGAALAAVWQDTLSRLGSRPTRPGGIIADDRPATPQMAGLDPWGMLRGAVRLATVRQMKDRAGRVGGSGVAAALRTIAARTPARLHLVGHSYGARVVLSALCHGPAPSRPVDSVLLLQAAVSAYAFAEDVGGRPGGYRVAFDRVRSPIVTTRSANDLPLTRVFHLALRRRVDLGEAEIAGGPTSRFAALGGYGPQGADAETLSLARMPDVGDPYPLDQHASGAPPRLVAVDGTWCIPSHGGVETAPTAWALASLVRAAGRAPG</sequence>
<dbReference type="SUPFAM" id="SSF53474">
    <property type="entry name" value="alpha/beta-Hydrolases"/>
    <property type="match status" value="1"/>
</dbReference>
<protein>
    <recommendedName>
        <fullName evidence="3">Serine-threonine protein kinase</fullName>
    </recommendedName>
</protein>
<dbReference type="Proteomes" id="UP000757540">
    <property type="component" value="Unassembled WGS sequence"/>
</dbReference>